<keyword evidence="5 6" id="KW-0472">Membrane</keyword>
<dbReference type="GO" id="GO:0005886">
    <property type="term" value="C:plasma membrane"/>
    <property type="evidence" value="ECO:0007669"/>
    <property type="project" value="UniProtKB-SubCell"/>
</dbReference>
<gene>
    <name evidence="8" type="ORF">HHT355_1474</name>
</gene>
<organism evidence="8 9">
    <name type="scientific">Herbinix hemicellulosilytica</name>
    <dbReference type="NCBI Taxonomy" id="1564487"/>
    <lineage>
        <taxon>Bacteria</taxon>
        <taxon>Bacillati</taxon>
        <taxon>Bacillota</taxon>
        <taxon>Clostridia</taxon>
        <taxon>Lachnospirales</taxon>
        <taxon>Lachnospiraceae</taxon>
        <taxon>Herbinix</taxon>
    </lineage>
</organism>
<dbReference type="AlphaFoldDB" id="A0A0H5SHX0"/>
<evidence type="ECO:0000313" key="9">
    <source>
        <dbReference type="Proteomes" id="UP000236497"/>
    </source>
</evidence>
<proteinExistence type="predicted"/>
<dbReference type="NCBIfam" id="TIGR00360">
    <property type="entry name" value="ComEC_N-term"/>
    <property type="match status" value="1"/>
</dbReference>
<dbReference type="Pfam" id="PF13567">
    <property type="entry name" value="DUF4131"/>
    <property type="match status" value="1"/>
</dbReference>
<evidence type="ECO:0000313" key="8">
    <source>
        <dbReference type="EMBL" id="CRZ34675.1"/>
    </source>
</evidence>
<dbReference type="GO" id="GO:0030420">
    <property type="term" value="P:establishment of competence for transformation"/>
    <property type="evidence" value="ECO:0007669"/>
    <property type="project" value="InterPro"/>
</dbReference>
<sequence>MIKRPFLWGIVAFVGGILFALKKIPLPFLLIPSLLIWLFTYLLIYRFKKYLNRKDSFLWILPLLMLLGFLVMKDQMKPPDMDTAFEDKASCILTGKINSIAKREKGCIYYLKDNRITLSDDKTYPVENIIVYAKDHDDFKIGNLVTVSGTVYKFSPNSNPGGFNEYLHYKIQNISYKVYSENISLTDSSYSIFRSALHNLKERLINTYIKILPDKEAGVLTAMILGEKYLLDDEIKNLYQENGISHILAISGLHISMLGAVIYYFLRKLKLGLYISSAVSLMFIYCYGILTNFSVSTNRALVMYIIMLFANLIGKTYDLLSALSLSAFIILLQNPMQLFHAGFLLSYGAILGIALIVPCLNKLFEAKNAILSGIYVSAGAQIFTLPLVLYYFFQLASYGVIINMLVVPLSSLLMVSALCSGIFGMISLPIGKFLAGGANYILIFYEVLCRLGTNLPLSLITAGRPERLRIVIYYLLIFIFIAGVQKYGKKKLLIILALAIVVLIYPKNREGLTVAVLDVGQGDAIFMETENGTTFLIDGGSMDVENVGIYRIRPYLLSRGIDRIDYAIVTHADTDHISGIMELIKDNKITVYNLVLPKTVLIKYGYENGEIDMAVMAKSDTYSRLENLAERYNVKTMYIKAGDYIKEGKLEIICLNPVEGYNYFSENAASTVLSVTYGNFDMLLTGDLEAEGEELIISMLGKNRLNKEKRMTYNYDVLKVAHHGSGYSTSKEFLEIVKPRFSLISCGKNNRYGHPHKELLERLDEIGSNYFITYETGAITICTDGDRMVLDEYLDK</sequence>
<feature type="transmembrane region" description="Helical" evidence="6">
    <location>
        <begin position="369"/>
        <end position="392"/>
    </location>
</feature>
<feature type="transmembrane region" description="Helical" evidence="6">
    <location>
        <begin position="468"/>
        <end position="485"/>
    </location>
</feature>
<protein>
    <recommendedName>
        <fullName evidence="7">Metallo-beta-lactamase domain-containing protein</fullName>
    </recommendedName>
</protein>
<dbReference type="CDD" id="cd07731">
    <property type="entry name" value="ComA-like_MBL-fold"/>
    <property type="match status" value="1"/>
</dbReference>
<dbReference type="SUPFAM" id="SSF56281">
    <property type="entry name" value="Metallo-hydrolase/oxidoreductase"/>
    <property type="match status" value="1"/>
</dbReference>
<dbReference type="NCBIfam" id="TIGR00361">
    <property type="entry name" value="ComEC_Rec2"/>
    <property type="match status" value="1"/>
</dbReference>
<accession>A0A0H5SHX0</accession>
<dbReference type="Gene3D" id="3.60.15.10">
    <property type="entry name" value="Ribonuclease Z/Hydroxyacylglutathione hydrolase-like"/>
    <property type="match status" value="1"/>
</dbReference>
<evidence type="ECO:0000259" key="7">
    <source>
        <dbReference type="SMART" id="SM00849"/>
    </source>
</evidence>
<keyword evidence="9" id="KW-1185">Reference proteome</keyword>
<dbReference type="InterPro" id="IPR001279">
    <property type="entry name" value="Metallo-B-lactamas"/>
</dbReference>
<feature type="transmembrane region" description="Helical" evidence="6">
    <location>
        <begin position="28"/>
        <end position="44"/>
    </location>
</feature>
<evidence type="ECO:0000256" key="4">
    <source>
        <dbReference type="ARBA" id="ARBA00022989"/>
    </source>
</evidence>
<dbReference type="PANTHER" id="PTHR30619">
    <property type="entry name" value="DNA INTERNALIZATION/COMPETENCE PROTEIN COMEC/REC2"/>
    <property type="match status" value="1"/>
</dbReference>
<dbReference type="Pfam" id="PF00753">
    <property type="entry name" value="Lactamase_B"/>
    <property type="match status" value="1"/>
</dbReference>
<dbReference type="InterPro" id="IPR035681">
    <property type="entry name" value="ComA-like_MBL"/>
</dbReference>
<dbReference type="Pfam" id="PF03772">
    <property type="entry name" value="Competence"/>
    <property type="match status" value="1"/>
</dbReference>
<dbReference type="EMBL" id="CVTD020000016">
    <property type="protein sequence ID" value="CRZ34675.1"/>
    <property type="molecule type" value="Genomic_DNA"/>
</dbReference>
<dbReference type="OrthoDB" id="9761531at2"/>
<reference evidence="8 9" key="1">
    <citation type="submission" date="2015-06" db="EMBL/GenBank/DDBJ databases">
        <authorList>
            <person name="Wibberg Daniel"/>
        </authorList>
    </citation>
    <scope>NUCLEOTIDE SEQUENCE [LARGE SCALE GENOMIC DNA]</scope>
    <source>
        <strain evidence="8 9">T3/55T</strain>
    </source>
</reference>
<dbReference type="InterPro" id="IPR004797">
    <property type="entry name" value="Competence_ComEC/Rec2"/>
</dbReference>
<keyword evidence="4 6" id="KW-1133">Transmembrane helix</keyword>
<keyword evidence="3 6" id="KW-0812">Transmembrane</keyword>
<dbReference type="PANTHER" id="PTHR30619:SF1">
    <property type="entry name" value="RECOMBINATION PROTEIN 2"/>
    <property type="match status" value="1"/>
</dbReference>
<feature type="transmembrane region" description="Helical" evidence="6">
    <location>
        <begin position="398"/>
        <end position="423"/>
    </location>
</feature>
<name>A0A0H5SHX0_HERHM</name>
<evidence type="ECO:0000256" key="3">
    <source>
        <dbReference type="ARBA" id="ARBA00022692"/>
    </source>
</evidence>
<evidence type="ECO:0000256" key="2">
    <source>
        <dbReference type="ARBA" id="ARBA00022475"/>
    </source>
</evidence>
<dbReference type="InterPro" id="IPR036866">
    <property type="entry name" value="RibonucZ/Hydroxyglut_hydro"/>
</dbReference>
<evidence type="ECO:0000256" key="5">
    <source>
        <dbReference type="ARBA" id="ARBA00023136"/>
    </source>
</evidence>
<dbReference type="InterPro" id="IPR025405">
    <property type="entry name" value="DUF4131"/>
</dbReference>
<keyword evidence="2" id="KW-1003">Cell membrane</keyword>
<feature type="transmembrane region" description="Helical" evidence="6">
    <location>
        <begin position="56"/>
        <end position="72"/>
    </location>
</feature>
<dbReference type="SMART" id="SM00849">
    <property type="entry name" value="Lactamase_B"/>
    <property type="match status" value="1"/>
</dbReference>
<feature type="transmembrane region" description="Helical" evidence="6">
    <location>
        <begin position="6"/>
        <end position="21"/>
    </location>
</feature>
<dbReference type="InterPro" id="IPR004477">
    <property type="entry name" value="ComEC_N"/>
</dbReference>
<feature type="transmembrane region" description="Helical" evidence="6">
    <location>
        <begin position="338"/>
        <end position="357"/>
    </location>
</feature>
<feature type="transmembrane region" description="Helical" evidence="6">
    <location>
        <begin position="271"/>
        <end position="290"/>
    </location>
</feature>
<evidence type="ECO:0000256" key="6">
    <source>
        <dbReference type="SAM" id="Phobius"/>
    </source>
</evidence>
<dbReference type="Proteomes" id="UP000236497">
    <property type="component" value="Unassembled WGS sequence"/>
</dbReference>
<feature type="transmembrane region" description="Helical" evidence="6">
    <location>
        <begin position="244"/>
        <end position="265"/>
    </location>
</feature>
<feature type="transmembrane region" description="Helical" evidence="6">
    <location>
        <begin position="302"/>
        <end position="332"/>
    </location>
</feature>
<feature type="domain" description="Metallo-beta-lactamase" evidence="7">
    <location>
        <begin position="521"/>
        <end position="748"/>
    </location>
</feature>
<evidence type="ECO:0000256" key="1">
    <source>
        <dbReference type="ARBA" id="ARBA00004651"/>
    </source>
</evidence>
<dbReference type="RefSeq" id="WP_103202788.1">
    <property type="nucleotide sequence ID" value="NZ_CVTD020000016.1"/>
</dbReference>
<dbReference type="InterPro" id="IPR052159">
    <property type="entry name" value="Competence_DNA_uptake"/>
</dbReference>
<comment type="subcellular location">
    <subcellularLocation>
        <location evidence="1">Cell membrane</location>
        <topology evidence="1">Multi-pass membrane protein</topology>
    </subcellularLocation>
</comment>